<dbReference type="PANTHER" id="PTHR30093">
    <property type="entry name" value="GENERAL SECRETION PATHWAY PROTEIN G"/>
    <property type="match status" value="1"/>
</dbReference>
<evidence type="ECO:0000256" key="3">
    <source>
        <dbReference type="SAM" id="Phobius"/>
    </source>
</evidence>
<dbReference type="InterPro" id="IPR011453">
    <property type="entry name" value="DUF1559"/>
</dbReference>
<name>A0A146G697_TERSA</name>
<keyword evidence="3" id="KW-1133">Transmembrane helix</keyword>
<reference evidence="6" key="1">
    <citation type="journal article" date="2017" name="Genome Announc.">
        <title>Draft Genome Sequence of Terrimicrobium sacchariphilum NM-5T, a Facultative Anaerobic Soil Bacterium of the Class Spartobacteria.</title>
        <authorList>
            <person name="Qiu Y.L."/>
            <person name="Tourlousse D.M."/>
            <person name="Matsuura N."/>
            <person name="Ohashi A."/>
            <person name="Sekiguchi Y."/>
        </authorList>
    </citation>
    <scope>NUCLEOTIDE SEQUENCE [LARGE SCALE GENOMIC DNA]</scope>
    <source>
        <strain evidence="6">NM-5</strain>
    </source>
</reference>
<dbReference type="InterPro" id="IPR045584">
    <property type="entry name" value="Pilin-like"/>
</dbReference>
<feature type="compositionally biased region" description="Polar residues" evidence="2">
    <location>
        <begin position="156"/>
        <end position="168"/>
    </location>
</feature>
<dbReference type="PRINTS" id="PR00813">
    <property type="entry name" value="BCTERIALGSPG"/>
</dbReference>
<feature type="region of interest" description="Disordered" evidence="2">
    <location>
        <begin position="152"/>
        <end position="178"/>
    </location>
</feature>
<evidence type="ECO:0000256" key="1">
    <source>
        <dbReference type="ARBA" id="ARBA00022481"/>
    </source>
</evidence>
<proteinExistence type="predicted"/>
<dbReference type="SUPFAM" id="SSF54523">
    <property type="entry name" value="Pili subunits"/>
    <property type="match status" value="1"/>
</dbReference>
<dbReference type="STRING" id="690879.TSACC_21315"/>
<dbReference type="Proteomes" id="UP000076023">
    <property type="component" value="Unassembled WGS sequence"/>
</dbReference>
<dbReference type="Gene3D" id="3.30.700.10">
    <property type="entry name" value="Glycoprotein, Type 4 Pilin"/>
    <property type="match status" value="1"/>
</dbReference>
<dbReference type="InterPro" id="IPR012902">
    <property type="entry name" value="N_methyl_site"/>
</dbReference>
<dbReference type="Pfam" id="PF07596">
    <property type="entry name" value="SBP_bac_10"/>
    <property type="match status" value="1"/>
</dbReference>
<keyword evidence="1" id="KW-0488">Methylation</keyword>
<dbReference type="GO" id="GO:0015628">
    <property type="term" value="P:protein secretion by the type II secretion system"/>
    <property type="evidence" value="ECO:0007669"/>
    <property type="project" value="InterPro"/>
</dbReference>
<feature type="domain" description="DUF1559" evidence="4">
    <location>
        <begin position="36"/>
        <end position="78"/>
    </location>
</feature>
<evidence type="ECO:0000256" key="2">
    <source>
        <dbReference type="SAM" id="MobiDB-lite"/>
    </source>
</evidence>
<dbReference type="InterPro" id="IPR000983">
    <property type="entry name" value="Bac_GSPG_pilin"/>
</dbReference>
<evidence type="ECO:0000313" key="5">
    <source>
        <dbReference type="EMBL" id="GAT32912.1"/>
    </source>
</evidence>
<evidence type="ECO:0000313" key="6">
    <source>
        <dbReference type="Proteomes" id="UP000076023"/>
    </source>
</evidence>
<dbReference type="AlphaFoldDB" id="A0A146G697"/>
<dbReference type="RefSeq" id="WP_174548586.1">
    <property type="nucleotide sequence ID" value="NZ_BDCO01000002.1"/>
</dbReference>
<dbReference type="PANTHER" id="PTHR30093:SF2">
    <property type="entry name" value="TYPE II SECRETION SYSTEM PROTEIN H"/>
    <property type="match status" value="1"/>
</dbReference>
<organism evidence="5 6">
    <name type="scientific">Terrimicrobium sacchariphilum</name>
    <dbReference type="NCBI Taxonomy" id="690879"/>
    <lineage>
        <taxon>Bacteria</taxon>
        <taxon>Pseudomonadati</taxon>
        <taxon>Verrucomicrobiota</taxon>
        <taxon>Terrimicrobiia</taxon>
        <taxon>Terrimicrobiales</taxon>
        <taxon>Terrimicrobiaceae</taxon>
        <taxon>Terrimicrobium</taxon>
    </lineage>
</organism>
<comment type="caution">
    <text evidence="5">The sequence shown here is derived from an EMBL/GenBank/DDBJ whole genome shotgun (WGS) entry which is preliminary data.</text>
</comment>
<dbReference type="GO" id="GO:0015627">
    <property type="term" value="C:type II protein secretion system complex"/>
    <property type="evidence" value="ECO:0007669"/>
    <property type="project" value="InterPro"/>
</dbReference>
<protein>
    <submittedName>
        <fullName evidence="5">Type II secretion system protein G</fullName>
    </submittedName>
</protein>
<accession>A0A146G697</accession>
<dbReference type="EMBL" id="BDCO01000002">
    <property type="protein sequence ID" value="GAT32912.1"/>
    <property type="molecule type" value="Genomic_DNA"/>
</dbReference>
<dbReference type="PROSITE" id="PS00409">
    <property type="entry name" value="PROKAR_NTER_METHYL"/>
    <property type="match status" value="1"/>
</dbReference>
<feature type="transmembrane region" description="Helical" evidence="3">
    <location>
        <begin position="7"/>
        <end position="31"/>
    </location>
</feature>
<dbReference type="InParanoid" id="A0A146G697"/>
<dbReference type="Pfam" id="PF07963">
    <property type="entry name" value="N_methyl"/>
    <property type="match status" value="1"/>
</dbReference>
<evidence type="ECO:0000259" key="4">
    <source>
        <dbReference type="Pfam" id="PF07596"/>
    </source>
</evidence>
<keyword evidence="3" id="KW-0472">Membrane</keyword>
<keyword evidence="3" id="KW-0812">Transmembrane</keyword>
<gene>
    <name evidence="5" type="ORF">TSACC_21315</name>
</gene>
<keyword evidence="6" id="KW-1185">Reference proteome</keyword>
<sequence length="178" mass="19415">MIRSSRGFTLIELLIVIAIIGILMALLFPAVGSAIDAARRAQAKNDVTQIATAITAYETEYGRLPGTNSSDNEATVTKTLVETLTAQSTNDNPRKITFIEVNSWKKGKSGTNASGDFLDPWGGSYYVALDYNYDNSLTGVGTNNTNVRKKVAVWNDPSSQKDNPSAGQKTRRYVNSWE</sequence>
<dbReference type="NCBIfam" id="TIGR02532">
    <property type="entry name" value="IV_pilin_GFxxxE"/>
    <property type="match status" value="1"/>
</dbReference>